<reference evidence="2" key="1">
    <citation type="journal article" date="2022" name="bioRxiv">
        <title>Sequencing and chromosome-scale assembly of the giantPleurodeles waltlgenome.</title>
        <authorList>
            <person name="Brown T."/>
            <person name="Elewa A."/>
            <person name="Iarovenko S."/>
            <person name="Subramanian E."/>
            <person name="Araus A.J."/>
            <person name="Petzold A."/>
            <person name="Susuki M."/>
            <person name="Suzuki K.-i.T."/>
            <person name="Hayashi T."/>
            <person name="Toyoda A."/>
            <person name="Oliveira C."/>
            <person name="Osipova E."/>
            <person name="Leigh N.D."/>
            <person name="Simon A."/>
            <person name="Yun M.H."/>
        </authorList>
    </citation>
    <scope>NUCLEOTIDE SEQUENCE</scope>
    <source>
        <strain evidence="2">20211129_DDA</strain>
        <tissue evidence="2">Liver</tissue>
    </source>
</reference>
<feature type="region of interest" description="Disordered" evidence="1">
    <location>
        <begin position="73"/>
        <end position="104"/>
    </location>
</feature>
<name>A0AAV7SNU0_PLEWA</name>
<evidence type="ECO:0000313" key="2">
    <source>
        <dbReference type="EMBL" id="KAJ1165772.1"/>
    </source>
</evidence>
<evidence type="ECO:0000256" key="1">
    <source>
        <dbReference type="SAM" id="MobiDB-lite"/>
    </source>
</evidence>
<organism evidence="2 3">
    <name type="scientific">Pleurodeles waltl</name>
    <name type="common">Iberian ribbed newt</name>
    <dbReference type="NCBI Taxonomy" id="8319"/>
    <lineage>
        <taxon>Eukaryota</taxon>
        <taxon>Metazoa</taxon>
        <taxon>Chordata</taxon>
        <taxon>Craniata</taxon>
        <taxon>Vertebrata</taxon>
        <taxon>Euteleostomi</taxon>
        <taxon>Amphibia</taxon>
        <taxon>Batrachia</taxon>
        <taxon>Caudata</taxon>
        <taxon>Salamandroidea</taxon>
        <taxon>Salamandridae</taxon>
        <taxon>Pleurodelinae</taxon>
        <taxon>Pleurodeles</taxon>
    </lineage>
</organism>
<evidence type="ECO:0000313" key="3">
    <source>
        <dbReference type="Proteomes" id="UP001066276"/>
    </source>
</evidence>
<gene>
    <name evidence="2" type="ORF">NDU88_006189</name>
</gene>
<accession>A0AAV7SNU0</accession>
<dbReference type="EMBL" id="JANPWB010000008">
    <property type="protein sequence ID" value="KAJ1165772.1"/>
    <property type="molecule type" value="Genomic_DNA"/>
</dbReference>
<dbReference type="Proteomes" id="UP001066276">
    <property type="component" value="Chromosome 4_2"/>
</dbReference>
<keyword evidence="3" id="KW-1185">Reference proteome</keyword>
<protein>
    <submittedName>
        <fullName evidence="2">Uncharacterized protein</fullName>
    </submittedName>
</protein>
<sequence length="122" mass="13628">MQTVKVCIHVTGISAVTDGGSRDRLTYRAVPLQDRLRRRNYANVEVPNTLGRITKHFLLALIQVLAVKDGSSCQRHHSCSNKRPLSTTGTGSRHQGARITRKKDAALVSKTPENIFPQLRRK</sequence>
<dbReference type="AlphaFoldDB" id="A0AAV7SNU0"/>
<feature type="compositionally biased region" description="Polar residues" evidence="1">
    <location>
        <begin position="81"/>
        <end position="93"/>
    </location>
</feature>
<proteinExistence type="predicted"/>
<comment type="caution">
    <text evidence="2">The sequence shown here is derived from an EMBL/GenBank/DDBJ whole genome shotgun (WGS) entry which is preliminary data.</text>
</comment>